<dbReference type="HOGENOM" id="CLU_031947_1_0_9"/>
<evidence type="ECO:0008006" key="3">
    <source>
        <dbReference type="Google" id="ProtNLM"/>
    </source>
</evidence>
<protein>
    <recommendedName>
        <fullName evidence="3">DUF4365 domain-containing protein</fullName>
    </recommendedName>
</protein>
<dbReference type="EMBL" id="AQFT01000212">
    <property type="protein sequence ID" value="EMZ17290.1"/>
    <property type="molecule type" value="Genomic_DNA"/>
</dbReference>
<dbReference type="eggNOG" id="ENOG502ZPYH">
    <property type="taxonomic scope" value="Bacteria"/>
</dbReference>
<organism evidence="1 2">
    <name type="scientific">Eubacterium plexicaudatum ASF492</name>
    <dbReference type="NCBI Taxonomy" id="1235802"/>
    <lineage>
        <taxon>Bacteria</taxon>
        <taxon>Bacillati</taxon>
        <taxon>Bacillota</taxon>
        <taxon>Clostridia</taxon>
        <taxon>Eubacteriales</taxon>
        <taxon>Eubacteriaceae</taxon>
        <taxon>Eubacterium</taxon>
    </lineage>
</organism>
<evidence type="ECO:0000313" key="1">
    <source>
        <dbReference type="EMBL" id="EMZ17290.1"/>
    </source>
</evidence>
<proteinExistence type="predicted"/>
<sequence>MNVPNSKIENRALNALENIIDAHNTMSHQFNSLDKEMSWDGSILIFKDNEGSTDKANFDDEVRVQIKGHIDNPAKNKSGKLEYLGRQRITYPVDLIDLKIYSKGGGVIYFEIFMSPDGKEKEVFYASLYPSVLKKYIDEKEEKLAKKKTRPKNPTLSIVFTRLEDNADVLYKIVKQFSIEKRKQGTGEVALVKDMIMLKDMDKVKSISATAVGIDDEIGLLKRFAAGDICFYGKTEGNPYERPIEWAKDAKFIMRKDVAQSISIGDTMYYEKYEVEGTSDGELALLPSPNLRIDLSNGKFNFKCKTGIKELKRDAEFLLGAMNAAAFKINNTNFPYANPTMPKELENELKFYLDLDEVLSMIELDFDKPLKDADEKELKQLADLVRMKRGLKNNLLTEKYHTYNWMLGDRYVPVIVIRHDSDEENDLCNAIYTRNIRTATSNGEGKYFKIPLFEHVDTHVIKNLYRYDYGWLKEQIDGADVNEYTAEYLSQAALKLISIFDENKDGKALELAQYQFDKLEELEKEKPYFIINVLQLKKRREGLAEQDIQKLREVAAASDLQTSFGANVLLGDINKAKQVFEKIDKETQEFIKEYPIYYLYASQS</sequence>
<dbReference type="STRING" id="1235802.C823_06057"/>
<evidence type="ECO:0000313" key="2">
    <source>
        <dbReference type="Proteomes" id="UP000012589"/>
    </source>
</evidence>
<reference evidence="1 2" key="1">
    <citation type="journal article" date="2014" name="Genome Announc.">
        <title>Draft genome sequences of the altered schaedler flora, a defined bacterial community from gnotobiotic mice.</title>
        <authorList>
            <person name="Wannemuehler M.J."/>
            <person name="Overstreet A.M."/>
            <person name="Ward D.V."/>
            <person name="Phillips G.J."/>
        </authorList>
    </citation>
    <scope>NUCLEOTIDE SEQUENCE [LARGE SCALE GENOMIC DNA]</scope>
    <source>
        <strain evidence="1 2">ASF492</strain>
    </source>
</reference>
<dbReference type="AlphaFoldDB" id="N1ZTX5"/>
<keyword evidence="2" id="KW-1185">Reference proteome</keyword>
<gene>
    <name evidence="1" type="ORF">C823_06057</name>
</gene>
<dbReference type="Proteomes" id="UP000012589">
    <property type="component" value="Unassembled WGS sequence"/>
</dbReference>
<comment type="caution">
    <text evidence="1">The sequence shown here is derived from an EMBL/GenBank/DDBJ whole genome shotgun (WGS) entry which is preliminary data.</text>
</comment>
<dbReference type="PATRIC" id="fig|1235802.3.peg.6398"/>
<dbReference type="OrthoDB" id="2066879at2"/>
<name>N1ZTX5_9FIRM</name>
<accession>N1ZTX5</accession>